<dbReference type="Pfam" id="PF01425">
    <property type="entry name" value="Amidase"/>
    <property type="match status" value="1"/>
</dbReference>
<evidence type="ECO:0000313" key="4">
    <source>
        <dbReference type="EMBL" id="MFI7585522.1"/>
    </source>
</evidence>
<evidence type="ECO:0000313" key="5">
    <source>
        <dbReference type="Proteomes" id="UP001612915"/>
    </source>
</evidence>
<organism evidence="4 5">
    <name type="scientific">Spongisporangium articulatum</name>
    <dbReference type="NCBI Taxonomy" id="3362603"/>
    <lineage>
        <taxon>Bacteria</taxon>
        <taxon>Bacillati</taxon>
        <taxon>Actinomycetota</taxon>
        <taxon>Actinomycetes</taxon>
        <taxon>Kineosporiales</taxon>
        <taxon>Kineosporiaceae</taxon>
        <taxon>Spongisporangium</taxon>
    </lineage>
</organism>
<dbReference type="PANTHER" id="PTHR11895:SF7">
    <property type="entry name" value="GLUTAMYL-TRNA(GLN) AMIDOTRANSFERASE SUBUNIT A, MITOCHONDRIAL"/>
    <property type="match status" value="1"/>
</dbReference>
<feature type="region of interest" description="Disordered" evidence="2">
    <location>
        <begin position="126"/>
        <end position="154"/>
    </location>
</feature>
<dbReference type="Gene3D" id="3.90.1300.10">
    <property type="entry name" value="Amidase signature (AS) domain"/>
    <property type="match status" value="1"/>
</dbReference>
<gene>
    <name evidence="4" type="ORF">ACIB24_00435</name>
</gene>
<dbReference type="InterPro" id="IPR000120">
    <property type="entry name" value="Amidase"/>
</dbReference>
<dbReference type="InterPro" id="IPR023631">
    <property type="entry name" value="Amidase_dom"/>
</dbReference>
<reference evidence="4 5" key="1">
    <citation type="submission" date="2024-10" db="EMBL/GenBank/DDBJ databases">
        <title>The Natural Products Discovery Center: Release of the First 8490 Sequenced Strains for Exploring Actinobacteria Biosynthetic Diversity.</title>
        <authorList>
            <person name="Kalkreuter E."/>
            <person name="Kautsar S.A."/>
            <person name="Yang D."/>
            <person name="Bader C.D."/>
            <person name="Teijaro C.N."/>
            <person name="Fluegel L."/>
            <person name="Davis C.M."/>
            <person name="Simpson J.R."/>
            <person name="Lauterbach L."/>
            <person name="Steele A.D."/>
            <person name="Gui C."/>
            <person name="Meng S."/>
            <person name="Li G."/>
            <person name="Viehrig K."/>
            <person name="Ye F."/>
            <person name="Su P."/>
            <person name="Kiefer A.F."/>
            <person name="Nichols A."/>
            <person name="Cepeda A.J."/>
            <person name="Yan W."/>
            <person name="Fan B."/>
            <person name="Jiang Y."/>
            <person name="Adhikari A."/>
            <person name="Zheng C.-J."/>
            <person name="Schuster L."/>
            <person name="Cowan T.M."/>
            <person name="Smanski M.J."/>
            <person name="Chevrette M.G."/>
            <person name="De Carvalho L.P.S."/>
            <person name="Shen B."/>
        </authorList>
    </citation>
    <scope>NUCLEOTIDE SEQUENCE [LARGE SCALE GENOMIC DNA]</scope>
    <source>
        <strain evidence="4 5">NPDC049639</strain>
    </source>
</reference>
<dbReference type="RefSeq" id="WP_398273538.1">
    <property type="nucleotide sequence ID" value="NZ_JBITLV010000001.1"/>
</dbReference>
<keyword evidence="5" id="KW-1185">Reference proteome</keyword>
<dbReference type="InterPro" id="IPR020556">
    <property type="entry name" value="Amidase_CS"/>
</dbReference>
<name>A0ABW8AGP1_9ACTN</name>
<protein>
    <submittedName>
        <fullName evidence="4">Amidase</fullName>
    </submittedName>
</protein>
<sequence length="492" mass="51531">MFSAEQYAATDGLGLAQAVAEGEVTATELLGWARARLAAVNPQLNVVVTTLDEYADKRATEPLSGPFAGVPFLLKDLMQDLAGYPTSGGCRALSRTPATRNETVVQRWLDAGVVVFGKTNTPEFGSKGVTEPELFGPARNPWDPSRTPGGSSGGAAAAVASGVVPVAAASDGGGSIRIPAACCGVFGLKPGRGVVPAGPKDSEHMFGIATDGVISRSVRDSAAMLDVLAGPDPAPPYVVAPPAQPYLAEVGREPGRLRVGVQTASALNPDLHPEAAAAARDAAEVLSGLGHEVEEASVDYDDAELARDFLLPWFVQVAVQQREALRDYRGRGGTELDTRVMAAIGRATSAPSLTETLNRWHGYVAALSAFHDRYDLLLTPALSQPPVKIGALATSPLERFGARLALGLRLGWILPHIGIVQTVIDKNLGWVPYTQLANLTGRPAMSVPLHWTGDGLPLGVQLVAGPGREGMLLRLAAQLEGARPWADRRPGV</sequence>
<accession>A0ABW8AGP1</accession>
<dbReference type="EMBL" id="JBITLV010000001">
    <property type="protein sequence ID" value="MFI7585522.1"/>
    <property type="molecule type" value="Genomic_DNA"/>
</dbReference>
<comment type="caution">
    <text evidence="4">The sequence shown here is derived from an EMBL/GenBank/DDBJ whole genome shotgun (WGS) entry which is preliminary data.</text>
</comment>
<dbReference type="PANTHER" id="PTHR11895">
    <property type="entry name" value="TRANSAMIDASE"/>
    <property type="match status" value="1"/>
</dbReference>
<dbReference type="PROSITE" id="PS00571">
    <property type="entry name" value="AMIDASES"/>
    <property type="match status" value="1"/>
</dbReference>
<comment type="similarity">
    <text evidence="1">Belongs to the amidase family.</text>
</comment>
<dbReference type="Proteomes" id="UP001612915">
    <property type="component" value="Unassembled WGS sequence"/>
</dbReference>
<dbReference type="InterPro" id="IPR036928">
    <property type="entry name" value="AS_sf"/>
</dbReference>
<feature type="domain" description="Amidase" evidence="3">
    <location>
        <begin position="35"/>
        <end position="473"/>
    </location>
</feature>
<evidence type="ECO:0000259" key="3">
    <source>
        <dbReference type="Pfam" id="PF01425"/>
    </source>
</evidence>
<evidence type="ECO:0000256" key="1">
    <source>
        <dbReference type="ARBA" id="ARBA00009199"/>
    </source>
</evidence>
<dbReference type="SUPFAM" id="SSF75304">
    <property type="entry name" value="Amidase signature (AS) enzymes"/>
    <property type="match status" value="1"/>
</dbReference>
<evidence type="ECO:0000256" key="2">
    <source>
        <dbReference type="SAM" id="MobiDB-lite"/>
    </source>
</evidence>
<proteinExistence type="inferred from homology"/>